<dbReference type="PANTHER" id="PTHR31935:SF1">
    <property type="entry name" value="COILED-COIL DOMAIN-CONTAINING PROTEIN 13"/>
    <property type="match status" value="1"/>
</dbReference>
<gene>
    <name evidence="3" type="ORF">BCR33DRAFT_718755</name>
</gene>
<keyword evidence="4" id="KW-1185">Reference proteome</keyword>
<feature type="coiled-coil region" evidence="1">
    <location>
        <begin position="250"/>
        <end position="284"/>
    </location>
</feature>
<dbReference type="Proteomes" id="UP000193642">
    <property type="component" value="Unassembled WGS sequence"/>
</dbReference>
<feature type="coiled-coil region" evidence="1">
    <location>
        <begin position="67"/>
        <end position="147"/>
    </location>
</feature>
<feature type="region of interest" description="Disordered" evidence="2">
    <location>
        <begin position="308"/>
        <end position="330"/>
    </location>
</feature>
<evidence type="ECO:0008006" key="5">
    <source>
        <dbReference type="Google" id="ProtNLM"/>
    </source>
</evidence>
<dbReference type="InterPro" id="IPR038929">
    <property type="entry name" value="CCDC13"/>
</dbReference>
<dbReference type="AlphaFoldDB" id="A0A1Y2C3R7"/>
<evidence type="ECO:0000256" key="1">
    <source>
        <dbReference type="SAM" id="Coils"/>
    </source>
</evidence>
<reference evidence="3 4" key="1">
    <citation type="submission" date="2016-07" db="EMBL/GenBank/DDBJ databases">
        <title>Pervasive Adenine N6-methylation of Active Genes in Fungi.</title>
        <authorList>
            <consortium name="DOE Joint Genome Institute"/>
            <person name="Mondo S.J."/>
            <person name="Dannebaum R.O."/>
            <person name="Kuo R.C."/>
            <person name="Labutti K."/>
            <person name="Haridas S."/>
            <person name="Kuo A."/>
            <person name="Salamov A."/>
            <person name="Ahrendt S.R."/>
            <person name="Lipzen A."/>
            <person name="Sullivan W."/>
            <person name="Andreopoulos W.B."/>
            <person name="Clum A."/>
            <person name="Lindquist E."/>
            <person name="Daum C."/>
            <person name="Ramamoorthy G.K."/>
            <person name="Gryganskyi A."/>
            <person name="Culley D."/>
            <person name="Magnuson J.K."/>
            <person name="James T.Y."/>
            <person name="O'Malley M.A."/>
            <person name="Stajich J.E."/>
            <person name="Spatafora J.W."/>
            <person name="Visel A."/>
            <person name="Grigoriev I.V."/>
        </authorList>
    </citation>
    <scope>NUCLEOTIDE SEQUENCE [LARGE SCALE GENOMIC DNA]</scope>
    <source>
        <strain evidence="3 4">JEL800</strain>
    </source>
</reference>
<sequence>MSSDSDEDSPPTLCARHDMDLGLDLGNDSPPNHGKVQSTNLSKMNNLVLPSLTAKTNDTSSSVTPRLNAKETKIIELSKKLRNMNMALEREKNTNIDLSNKLKTLQALSSRTNPTAESVSSADSKQRTELKALKEKLTYTLRKLEEERITTQGLKTELRNTQKALAMEVGDEDANVSKILEGLGTGWKGRSQQIQILKERMRELSLRSSSVAVAAEGTTHKQEIENSHHESIRRISERRQETFDQLAADFNKLTADHADMKRKYEAVQARNKILEKEIKGCKSKIHILVEKATNDDTLIQAMHAELEGRKAARTKQKAKENEKLTTVYSK</sequence>
<evidence type="ECO:0000313" key="3">
    <source>
        <dbReference type="EMBL" id="ORY41596.1"/>
    </source>
</evidence>
<name>A0A1Y2C3R7_9FUNG</name>
<evidence type="ECO:0000313" key="4">
    <source>
        <dbReference type="Proteomes" id="UP000193642"/>
    </source>
</evidence>
<dbReference type="STRING" id="329046.A0A1Y2C3R7"/>
<dbReference type="EMBL" id="MCGO01000031">
    <property type="protein sequence ID" value="ORY41596.1"/>
    <property type="molecule type" value="Genomic_DNA"/>
</dbReference>
<proteinExistence type="predicted"/>
<comment type="caution">
    <text evidence="3">The sequence shown here is derived from an EMBL/GenBank/DDBJ whole genome shotgun (WGS) entry which is preliminary data.</text>
</comment>
<organism evidence="3 4">
    <name type="scientific">Rhizoclosmatium globosum</name>
    <dbReference type="NCBI Taxonomy" id="329046"/>
    <lineage>
        <taxon>Eukaryota</taxon>
        <taxon>Fungi</taxon>
        <taxon>Fungi incertae sedis</taxon>
        <taxon>Chytridiomycota</taxon>
        <taxon>Chytridiomycota incertae sedis</taxon>
        <taxon>Chytridiomycetes</taxon>
        <taxon>Chytridiales</taxon>
        <taxon>Chytriomycetaceae</taxon>
        <taxon>Rhizoclosmatium</taxon>
    </lineage>
</organism>
<evidence type="ECO:0000256" key="2">
    <source>
        <dbReference type="SAM" id="MobiDB-lite"/>
    </source>
</evidence>
<feature type="region of interest" description="Disordered" evidence="2">
    <location>
        <begin position="1"/>
        <end position="38"/>
    </location>
</feature>
<accession>A0A1Y2C3R7</accession>
<protein>
    <recommendedName>
        <fullName evidence="5">Coiled-coil domain-containing protein 13</fullName>
    </recommendedName>
</protein>
<keyword evidence="1" id="KW-0175">Coiled coil</keyword>
<dbReference type="PANTHER" id="PTHR31935">
    <property type="entry name" value="COILED-COIL DOMAIN-CONTAINING PROTEIN 13"/>
    <property type="match status" value="1"/>
</dbReference>
<dbReference type="OrthoDB" id="10258312at2759"/>